<dbReference type="AlphaFoldDB" id="A0A7U2FDI2"/>
<comment type="similarity">
    <text evidence="3">Belongs to the ustYa family.</text>
</comment>
<evidence type="ECO:0000256" key="2">
    <source>
        <dbReference type="ARBA" id="ARBA00023002"/>
    </source>
</evidence>
<keyword evidence="4" id="KW-1133">Transmembrane helix</keyword>
<dbReference type="Pfam" id="PF11807">
    <property type="entry name" value="UstYa"/>
    <property type="match status" value="1"/>
</dbReference>
<keyword evidence="4" id="KW-0472">Membrane</keyword>
<dbReference type="OrthoDB" id="3687641at2759"/>
<accession>A0A7U2FDI2</accession>
<dbReference type="GO" id="GO:0016491">
    <property type="term" value="F:oxidoreductase activity"/>
    <property type="evidence" value="ECO:0007669"/>
    <property type="project" value="UniProtKB-KW"/>
</dbReference>
<evidence type="ECO:0000313" key="6">
    <source>
        <dbReference type="Proteomes" id="UP000663193"/>
    </source>
</evidence>
<dbReference type="EMBL" id="CP069037">
    <property type="protein sequence ID" value="QRD03287.1"/>
    <property type="molecule type" value="Genomic_DNA"/>
</dbReference>
<name>A0A7U2FDI2_PHANO</name>
<gene>
    <name evidence="5" type="ORF">JI435_441810</name>
</gene>
<evidence type="ECO:0000256" key="4">
    <source>
        <dbReference type="SAM" id="Phobius"/>
    </source>
</evidence>
<feature type="transmembrane region" description="Helical" evidence="4">
    <location>
        <begin position="21"/>
        <end position="44"/>
    </location>
</feature>
<dbReference type="InterPro" id="IPR021765">
    <property type="entry name" value="UstYa-like"/>
</dbReference>
<proteinExistence type="inferred from homology"/>
<evidence type="ECO:0000256" key="3">
    <source>
        <dbReference type="ARBA" id="ARBA00035112"/>
    </source>
</evidence>
<protein>
    <submittedName>
        <fullName evidence="5">Uncharacterized protein</fullName>
    </submittedName>
</protein>
<keyword evidence="6" id="KW-1185">Reference proteome</keyword>
<reference evidence="6" key="1">
    <citation type="journal article" date="2021" name="BMC Genomics">
        <title>Chromosome-level genome assembly and manually-curated proteome of model necrotroph Parastagonospora nodorum Sn15 reveals a genome-wide trove of candidate effector homologs, and redundancy of virulence-related functions within an accessory chromosome.</title>
        <authorList>
            <person name="Bertazzoni S."/>
            <person name="Jones D.A.B."/>
            <person name="Phan H.T."/>
            <person name="Tan K.-C."/>
            <person name="Hane J.K."/>
        </authorList>
    </citation>
    <scope>NUCLEOTIDE SEQUENCE [LARGE SCALE GENOMIC DNA]</scope>
    <source>
        <strain evidence="6">SN15 / ATCC MYA-4574 / FGSC 10173)</strain>
    </source>
</reference>
<organism evidence="5 6">
    <name type="scientific">Phaeosphaeria nodorum (strain SN15 / ATCC MYA-4574 / FGSC 10173)</name>
    <name type="common">Glume blotch fungus</name>
    <name type="synonym">Parastagonospora nodorum</name>
    <dbReference type="NCBI Taxonomy" id="321614"/>
    <lineage>
        <taxon>Eukaryota</taxon>
        <taxon>Fungi</taxon>
        <taxon>Dikarya</taxon>
        <taxon>Ascomycota</taxon>
        <taxon>Pezizomycotina</taxon>
        <taxon>Dothideomycetes</taxon>
        <taxon>Pleosporomycetidae</taxon>
        <taxon>Pleosporales</taxon>
        <taxon>Pleosporineae</taxon>
        <taxon>Phaeosphaeriaceae</taxon>
        <taxon>Parastagonospora</taxon>
    </lineage>
</organism>
<dbReference type="Proteomes" id="UP000663193">
    <property type="component" value="Chromosome 15"/>
</dbReference>
<dbReference type="PANTHER" id="PTHR33365">
    <property type="entry name" value="YALI0B05434P"/>
    <property type="match status" value="1"/>
</dbReference>
<keyword evidence="2" id="KW-0560">Oxidoreductase</keyword>
<dbReference type="PANTHER" id="PTHR33365:SF11">
    <property type="entry name" value="TAT PATHWAY SIGNAL SEQUENCE"/>
    <property type="match status" value="1"/>
</dbReference>
<comment type="pathway">
    <text evidence="1">Mycotoxin biosynthesis.</text>
</comment>
<dbReference type="VEuPathDB" id="FungiDB:JI435_441810"/>
<keyword evidence="4" id="KW-0812">Transmembrane</keyword>
<evidence type="ECO:0000313" key="5">
    <source>
        <dbReference type="EMBL" id="QRD03287.1"/>
    </source>
</evidence>
<dbReference type="GO" id="GO:0043386">
    <property type="term" value="P:mycotoxin biosynthetic process"/>
    <property type="evidence" value="ECO:0007669"/>
    <property type="project" value="InterPro"/>
</dbReference>
<sequence>MEKKAHVTMLRLERHGVSRRALIAFILITQILVLASTNFAAYTWGITRLVEILASAPRMSNSNSFSGPQVRTQPKFLELNEAYAERPSPATDAAWEAIFPPHGGFFKDSEIAPTGASLAVYHQLHCLDAIRNAYYVLFDAVQGGYKVTILRICILNLLIRNWVALQDLEMEESINVLPPSGICGILKIKLNGL</sequence>
<evidence type="ECO:0000256" key="1">
    <source>
        <dbReference type="ARBA" id="ARBA00004685"/>
    </source>
</evidence>